<accession>A0A369K8Z7</accession>
<gene>
    <name evidence="2" type="ORF">Hypma_013980</name>
</gene>
<evidence type="ECO:0000313" key="2">
    <source>
        <dbReference type="EMBL" id="RDB30042.1"/>
    </source>
</evidence>
<proteinExistence type="predicted"/>
<dbReference type="EMBL" id="LUEZ02000009">
    <property type="protein sequence ID" value="RDB30042.1"/>
    <property type="molecule type" value="Genomic_DNA"/>
</dbReference>
<reference evidence="2" key="1">
    <citation type="submission" date="2018-04" db="EMBL/GenBank/DDBJ databases">
        <title>Whole genome sequencing of Hypsizygus marmoreus.</title>
        <authorList>
            <person name="Choi I.-G."/>
            <person name="Min B."/>
            <person name="Kim J.-G."/>
            <person name="Kim S."/>
            <person name="Oh Y.-L."/>
            <person name="Kong W.-S."/>
            <person name="Park H."/>
            <person name="Jeong J."/>
            <person name="Song E.-S."/>
        </authorList>
    </citation>
    <scope>NUCLEOTIDE SEQUENCE [LARGE SCALE GENOMIC DNA]</scope>
    <source>
        <strain evidence="2">51987-8</strain>
    </source>
</reference>
<dbReference type="AlphaFoldDB" id="A0A369K8Z7"/>
<organism evidence="2 3">
    <name type="scientific">Hypsizygus marmoreus</name>
    <name type="common">White beech mushroom</name>
    <name type="synonym">Agaricus marmoreus</name>
    <dbReference type="NCBI Taxonomy" id="39966"/>
    <lineage>
        <taxon>Eukaryota</taxon>
        <taxon>Fungi</taxon>
        <taxon>Dikarya</taxon>
        <taxon>Basidiomycota</taxon>
        <taxon>Agaricomycotina</taxon>
        <taxon>Agaricomycetes</taxon>
        <taxon>Agaricomycetidae</taxon>
        <taxon>Agaricales</taxon>
        <taxon>Tricholomatineae</taxon>
        <taxon>Lyophyllaceae</taxon>
        <taxon>Hypsizygus</taxon>
    </lineage>
</organism>
<sequence>MGEFGSGEGDVCQMKGNWYIRWRDGEEHTSGGGECYLLFVSSSFATFHGEGTDAGGDDNARNALPMPGQPPPPLEDQTTPTSSRLGTLRVSLAISTTTTRGTPRYPPPQDTSRTPGTGGGLGVLHFRSRHDEDGDATHMAYQLRDSHLGTLRVLYGAMRRPGMTRTTSSVLPTPWSRSAGFTKSIKLTQRPWVPGGFDGLYGTLTTRGHGAVGAFQTVVHYAVYMNTKVFVRERLVSRAFYCPYMDVLSFPTLCGHLLVDLIRMDTVMSRYLFTVRSSSTVDNEFYSYQKCRLKRYRFEHLECPSHDRLLYQTTGQCIEQQYSLGSLYEHDEHDDVSHRRSTR</sequence>
<name>A0A369K8Z7_HYPMA</name>
<keyword evidence="3" id="KW-1185">Reference proteome</keyword>
<feature type="compositionally biased region" description="Polar residues" evidence="1">
    <location>
        <begin position="76"/>
        <end position="85"/>
    </location>
</feature>
<dbReference type="Proteomes" id="UP000076154">
    <property type="component" value="Unassembled WGS sequence"/>
</dbReference>
<protein>
    <submittedName>
        <fullName evidence="2">Uncharacterized protein</fullName>
    </submittedName>
</protein>
<evidence type="ECO:0000256" key="1">
    <source>
        <dbReference type="SAM" id="MobiDB-lite"/>
    </source>
</evidence>
<dbReference type="InParanoid" id="A0A369K8Z7"/>
<feature type="region of interest" description="Disordered" evidence="1">
    <location>
        <begin position="49"/>
        <end position="117"/>
    </location>
</feature>
<comment type="caution">
    <text evidence="2">The sequence shown here is derived from an EMBL/GenBank/DDBJ whole genome shotgun (WGS) entry which is preliminary data.</text>
</comment>
<evidence type="ECO:0000313" key="3">
    <source>
        <dbReference type="Proteomes" id="UP000076154"/>
    </source>
</evidence>